<dbReference type="Pfam" id="PF23559">
    <property type="entry name" value="WHD_DRP"/>
    <property type="match status" value="1"/>
</dbReference>
<dbReference type="InterPro" id="IPR001574">
    <property type="entry name" value="Ribosome_inactivat_prot"/>
</dbReference>
<dbReference type="Pfam" id="PF00161">
    <property type="entry name" value="RIP"/>
    <property type="match status" value="2"/>
</dbReference>
<dbReference type="Pfam" id="PF00931">
    <property type="entry name" value="NB-ARC"/>
    <property type="match status" value="1"/>
</dbReference>
<protein>
    <submittedName>
        <fullName evidence="8">Uncharacterized protein</fullName>
    </submittedName>
</protein>
<comment type="similarity">
    <text evidence="3">Belongs to the ribosome-inactivating protein family.</text>
</comment>
<dbReference type="Gene3D" id="3.40.50.300">
    <property type="entry name" value="P-loop containing nucleotide triphosphate hydrolases"/>
    <property type="match status" value="1"/>
</dbReference>
<dbReference type="InterPro" id="IPR016138">
    <property type="entry name" value="Ribosome_inactivat_prot_sub1"/>
</dbReference>
<evidence type="ECO:0000256" key="1">
    <source>
        <dbReference type="ARBA" id="ARBA00022737"/>
    </source>
</evidence>
<dbReference type="GO" id="GO:0042742">
    <property type="term" value="P:defense response to bacterium"/>
    <property type="evidence" value="ECO:0007669"/>
    <property type="project" value="UniProtKB-ARBA"/>
</dbReference>
<dbReference type="InterPro" id="IPR002182">
    <property type="entry name" value="NB-ARC"/>
</dbReference>
<dbReference type="Gramene" id="HORVU.MOREX.r2.3HG0189430.1">
    <property type="protein sequence ID" value="HORVU.MOREX.r2.3HG0189430.1"/>
    <property type="gene ID" value="HORVU.MOREX.r2.3HG0189430"/>
</dbReference>
<keyword evidence="2 3" id="KW-0611">Plant defense</keyword>
<accession>A0A287K383</accession>
<dbReference type="GO" id="GO:0002758">
    <property type="term" value="P:innate immune response-activating signaling pathway"/>
    <property type="evidence" value="ECO:0007669"/>
    <property type="project" value="UniProtKB-ARBA"/>
</dbReference>
<reference evidence="9" key="1">
    <citation type="journal article" date="2012" name="Nature">
        <title>A physical, genetic and functional sequence assembly of the barley genome.</title>
        <authorList>
            <consortium name="The International Barley Genome Sequencing Consortium"/>
            <person name="Mayer K.F."/>
            <person name="Waugh R."/>
            <person name="Brown J.W."/>
            <person name="Schulman A."/>
            <person name="Langridge P."/>
            <person name="Platzer M."/>
            <person name="Fincher G.B."/>
            <person name="Muehlbauer G.J."/>
            <person name="Sato K."/>
            <person name="Close T.J."/>
            <person name="Wise R.P."/>
            <person name="Stein N."/>
        </authorList>
    </citation>
    <scope>NUCLEOTIDE SEQUENCE [LARGE SCALE GENOMIC DNA]</scope>
    <source>
        <strain evidence="9">cv. Morex</strain>
    </source>
</reference>
<sequence>MDDPDDLGRVMAFPVTASLGPAGPLLRQLRSPTTVQNVVSEDEIQRLRKELDGLSVSLMHQSEAEEPLSFTAKCWMREVRELCYDTKNYMDDDALLTPEEKQENAQFEFKMLEARAKNANGRRQRYKIDHKSINKQPKLLSVGRMLPVVHRELMRGRMDKLADMLHNEKVDRLKVVSLVGLEGTGKTTLARSLYHQVQRSGQFECGAFVRVSPNPDMRRLLTTIFTQIQLPYSVCEGVSQPACCLDAQSLIANIKHYLQHKRYFIILDDLWSISVWDIIRRAFPDVGCHSTIITTTQIQDVASACCSYQSKYIIKMEPLEDYQSRKLFFSVVFGSEDAVSFPGDFEEVQSEIIEKCGGLPLSIVNIASMLPEPSKRNLQELMGIRDSLPSTLRANPTSEGIKQVVKLIYNNLSPELKTCLLYLVVNPEGYTVSKDDLVKQWVIEGFIREGQNKEEIAGGYFDELVRRGMVQAVDIDYRGVQSCTLQHMVHDLIVTKSIEENFVCIVDCFQSGINLPEKVRRLSVHFGGARSARIPTGIMVSEVRSLAFFGFYGCMDFIKECELLRVLVLHVWADDDKDTFRLFRIKKLLPLRYLKIACNIAVKLPREIQWLQYLEILEVDATIVAIPWGIDRLTRLSSLKIAVRELSRKDILILQKLGALTSLSVDLKIAPTEWVVFGKRGFLVLNFFTFRCNAPRLLIKESAMPKIEKLSLCINAPTARQYGKKPIIIEHLASLKEITLKFRGAVADKGSALTNAVTNDARNPIPFVESSQDNERHTSGGQNMAVGIEVHMIFDLNNCDYAELIRLIIAEHVQGHPPVLGKQLFPKEPKRWMHIKLVAGMNETTLAVRDGNLNLVGFQANNGRWYELGFTGRSTRMLPASTFLECDFDYTDLLLVDHDDPKERNRLVREEMAKLELCRRSAIAAVSLLSGYNNKMEGAAADRDTRRALVSLMLMLCEATRMTPFFDTVLASWSNMEGRNSRIRKEDALYIWYWRKMSAALLEWEATGCKSWGPNETTTMLSKEINVKSGQEALSVVQVLLNTPVAANNTITRGAGRPLVEVFAVRAGSGVVVDTISVFDGRRGQTIYSHHASPTHIYGFPSPPTSPSQSQSQSQGTMELALLTLTGPYRGISADGSFAIQVDGISNEPASKVSADMFWDCYSHDKAVYNKVLTNRITTEKGQLAEVTYAVLSDAVEVAVQIKVAADDTAGFYGEITAHNQHYGGNSVLLFSRTEWEAKELGYAQEEEKRRRRGEEDVWAQGGAWEEIHHAREMARKRRYIQQGIDVVYTLVPLARSMVAVPFGSPLEIRVNLRHRWENEPLKEDMDFSLIDQHVGEIERHGVVVQVTSLDLCPLPEQSHIAVLPALPTTQVPGLTSTRTDAGMSTEQPERVYMDFNCGSGDYAAFMDDLCEKLADHPGKVDVHGRPVLARQRRGKPARLFMITLVGDKCSERVTLAVRDDNLLLACFKNQYGGWYYFRSIYWLEESTVSLGSDGSYQHLLGEAEDRWRKLELGRESAMDAVRKLSEYKDQNEVPEDTKRGLARLMVMICEAARFTEIYDTIKKGWDSGCSITERQIQYRDNWDNISRFLLGRRRRVRNIGLDREEDAAALVKMVLNPFHPLVEVIYVRAYPSFSGTISAVDEKGSKVIIYNKDHDAPSSQAQDQDQCIIDFRGEKKEEEDLPPTATYRPVSADGEVHIQVHCVPTAHSPRLTLVWDGHPDERAADEYHYNNLRRHRVTIAGSSAELIYAVLRNAVEATVKVQLNIKEHVEAGTVAGIYGEIRATNWYYWGKSILLFSHPMEEAVKPEVNASDAAVSIPLKLMRDFIAASLERVLEINVSLRAVCSSYEEPICFDQELRFDPNMGTEQTMKIDAPTMEAQVTFTTSG</sequence>
<dbReference type="Gramene" id="HORVU.MOREX.r3.3HG0228400.1">
    <property type="protein sequence ID" value="HORVU.MOREX.r3.3HG0228400.1"/>
    <property type="gene ID" value="HORVU.MOREX.r3.3HG0228400"/>
</dbReference>
<evidence type="ECO:0000259" key="5">
    <source>
        <dbReference type="Pfam" id="PF20241"/>
    </source>
</evidence>
<keyword evidence="9" id="KW-1185">Reference proteome</keyword>
<dbReference type="InterPro" id="IPR046533">
    <property type="entry name" value="DUF6598"/>
</dbReference>
<dbReference type="Gene3D" id="1.10.10.10">
    <property type="entry name" value="Winged helix-like DNA-binding domain superfamily/Winged helix DNA-binding domain"/>
    <property type="match status" value="1"/>
</dbReference>
<name>A0A287K383_HORVV</name>
<feature type="domain" description="NB-ARC" evidence="4">
    <location>
        <begin position="157"/>
        <end position="336"/>
    </location>
</feature>
<keyword evidence="3" id="KW-0652">Protein synthesis inhibitor</keyword>
<evidence type="ECO:0000259" key="7">
    <source>
        <dbReference type="Pfam" id="PF23598"/>
    </source>
</evidence>
<dbReference type="GeneID" id="123442630"/>
<dbReference type="FunFam" id="1.10.10.10:FF:000322">
    <property type="entry name" value="Probable disease resistance protein At1g63360"/>
    <property type="match status" value="1"/>
</dbReference>
<dbReference type="RefSeq" id="XP_044974664.1">
    <property type="nucleotide sequence ID" value="XM_045118729.1"/>
</dbReference>
<dbReference type="PRINTS" id="PR00364">
    <property type="entry name" value="DISEASERSIST"/>
</dbReference>
<keyword evidence="1" id="KW-0677">Repeat</keyword>
<dbReference type="InterPro" id="IPR055414">
    <property type="entry name" value="LRR_R13L4/SHOC2-like"/>
</dbReference>
<evidence type="ECO:0000256" key="3">
    <source>
        <dbReference type="RuleBase" id="RU004915"/>
    </source>
</evidence>
<dbReference type="SUPFAM" id="SSF56371">
    <property type="entry name" value="Ribosome inactivating proteins (RIP)"/>
    <property type="match status" value="2"/>
</dbReference>
<dbReference type="Gene3D" id="1.10.8.430">
    <property type="entry name" value="Helical domain of apoptotic protease-activating factors"/>
    <property type="match status" value="1"/>
</dbReference>
<dbReference type="SUPFAM" id="SSF52540">
    <property type="entry name" value="P-loop containing nucleoside triphosphate hydrolases"/>
    <property type="match status" value="1"/>
</dbReference>
<dbReference type="PANTHER" id="PTHR33453:SF25">
    <property type="entry name" value="RRNA N-GLYCOSIDASE"/>
    <property type="match status" value="1"/>
</dbReference>
<dbReference type="Pfam" id="PF23598">
    <property type="entry name" value="LRR_14"/>
    <property type="match status" value="1"/>
</dbReference>
<organism evidence="8 9">
    <name type="scientific">Hordeum vulgare subsp. vulgare</name>
    <name type="common">Domesticated barley</name>
    <dbReference type="NCBI Taxonomy" id="112509"/>
    <lineage>
        <taxon>Eukaryota</taxon>
        <taxon>Viridiplantae</taxon>
        <taxon>Streptophyta</taxon>
        <taxon>Embryophyta</taxon>
        <taxon>Tracheophyta</taxon>
        <taxon>Spermatophyta</taxon>
        <taxon>Magnoliopsida</taxon>
        <taxon>Liliopsida</taxon>
        <taxon>Poales</taxon>
        <taxon>Poaceae</taxon>
        <taxon>BOP clade</taxon>
        <taxon>Pooideae</taxon>
        <taxon>Triticodae</taxon>
        <taxon>Triticeae</taxon>
        <taxon>Hordeinae</taxon>
        <taxon>Hordeum</taxon>
    </lineage>
</organism>
<dbReference type="Gene3D" id="1.20.5.4130">
    <property type="match status" value="1"/>
</dbReference>
<dbReference type="GO" id="GO:0030598">
    <property type="term" value="F:rRNA N-glycosylase activity"/>
    <property type="evidence" value="ECO:0007669"/>
    <property type="project" value="UniProtKB-EC"/>
</dbReference>
<feature type="domain" description="Disease resistance R13L4/SHOC-2-like LRR" evidence="7">
    <location>
        <begin position="632"/>
        <end position="756"/>
    </location>
</feature>
<evidence type="ECO:0000313" key="8">
    <source>
        <dbReference type="EnsemblPlants" id="HORVU.MOREX.r3.3HG0228400.1"/>
    </source>
</evidence>
<dbReference type="KEGG" id="hvg:123442630"/>
<dbReference type="Pfam" id="PF20241">
    <property type="entry name" value="DUF6598"/>
    <property type="match status" value="2"/>
</dbReference>
<dbReference type="Proteomes" id="UP000011116">
    <property type="component" value="Chromosome 3H"/>
</dbReference>
<dbReference type="GO" id="GO:0009626">
    <property type="term" value="P:plant-type hypersensitive response"/>
    <property type="evidence" value="ECO:0007669"/>
    <property type="project" value="UniProtKB-ARBA"/>
</dbReference>
<keyword evidence="3" id="KW-0378">Hydrolase</keyword>
<dbReference type="InterPro" id="IPR036388">
    <property type="entry name" value="WH-like_DNA-bd_sf"/>
</dbReference>
<dbReference type="Gene3D" id="3.40.420.10">
    <property type="entry name" value="Ricin (A subunit), domain 1"/>
    <property type="match status" value="2"/>
</dbReference>
<dbReference type="InParanoid" id="A0A287K383"/>
<dbReference type="GO" id="GO:0017148">
    <property type="term" value="P:negative regulation of translation"/>
    <property type="evidence" value="ECO:0007669"/>
    <property type="project" value="UniProtKB-KW"/>
</dbReference>
<dbReference type="EnsemblPlants" id="HORVU.MOREX.r3.3HG0228400.1">
    <property type="protein sequence ID" value="HORVU.MOREX.r3.3HG0228400.1"/>
    <property type="gene ID" value="HORVU.MOREX.r3.3HG0228400"/>
</dbReference>
<comment type="catalytic activity">
    <reaction evidence="3">
        <text>Endohydrolysis of the N-glycosidic bond at one specific adenosine on the 28S rRNA.</text>
        <dbReference type="EC" id="3.2.2.22"/>
    </reaction>
</comment>
<dbReference type="GO" id="GO:0043531">
    <property type="term" value="F:ADP binding"/>
    <property type="evidence" value="ECO:0007669"/>
    <property type="project" value="InterPro"/>
</dbReference>
<dbReference type="InterPro" id="IPR058922">
    <property type="entry name" value="WHD_DRP"/>
</dbReference>
<dbReference type="SUPFAM" id="SSF52058">
    <property type="entry name" value="L domain-like"/>
    <property type="match status" value="1"/>
</dbReference>
<evidence type="ECO:0000313" key="9">
    <source>
        <dbReference type="Proteomes" id="UP000011116"/>
    </source>
</evidence>
<proteinExistence type="inferred from homology"/>
<dbReference type="RefSeq" id="XP_044974663.1">
    <property type="nucleotide sequence ID" value="XM_045118728.1"/>
</dbReference>
<dbReference type="OrthoDB" id="692321at2759"/>
<dbReference type="ExpressionAtlas" id="A0A287K383">
    <property type="expression patterns" value="differential"/>
</dbReference>
<evidence type="ECO:0000259" key="6">
    <source>
        <dbReference type="Pfam" id="PF23559"/>
    </source>
</evidence>
<dbReference type="InterPro" id="IPR036041">
    <property type="entry name" value="Ribosome-inact_prot_sf"/>
</dbReference>
<dbReference type="InterPro" id="IPR042197">
    <property type="entry name" value="Apaf_helical"/>
</dbReference>
<evidence type="ECO:0000256" key="2">
    <source>
        <dbReference type="ARBA" id="ARBA00022821"/>
    </source>
</evidence>
<dbReference type="GO" id="GO:0090729">
    <property type="term" value="F:toxin activity"/>
    <property type="evidence" value="ECO:0007669"/>
    <property type="project" value="UniProtKB-KW"/>
</dbReference>
<dbReference type="PANTHER" id="PTHR33453">
    <property type="match status" value="1"/>
</dbReference>
<evidence type="ECO:0000259" key="4">
    <source>
        <dbReference type="Pfam" id="PF00931"/>
    </source>
</evidence>
<dbReference type="InterPro" id="IPR027417">
    <property type="entry name" value="P-loop_NTPase"/>
</dbReference>
<feature type="domain" description="DUF6598" evidence="5">
    <location>
        <begin position="1072"/>
        <end position="1240"/>
    </location>
</feature>
<gene>
    <name evidence="8" type="primary">LOC123442630</name>
</gene>
<feature type="domain" description="DUF6598" evidence="5">
    <location>
        <begin position="1667"/>
        <end position="1880"/>
    </location>
</feature>
<keyword evidence="3" id="KW-0800">Toxin</keyword>
<dbReference type="SMR" id="A0A287K383"/>
<feature type="domain" description="Disease resistance protein winged helix" evidence="6">
    <location>
        <begin position="427"/>
        <end position="493"/>
    </location>
</feature>
<dbReference type="STRING" id="112509.A0A287K383"/>
<reference evidence="8" key="3">
    <citation type="submission" date="2022-01" db="UniProtKB">
        <authorList>
            <consortium name="EnsemblPlants"/>
        </authorList>
    </citation>
    <scope>IDENTIFICATION</scope>
    <source>
        <strain evidence="8">subsp. vulgare</strain>
    </source>
</reference>
<reference evidence="8" key="2">
    <citation type="submission" date="2020-10" db="EMBL/GenBank/DDBJ databases">
        <authorList>
            <person name="Scholz U."/>
            <person name="Mascher M."/>
            <person name="Fiebig A."/>
        </authorList>
    </citation>
    <scope>NUCLEOTIDE SEQUENCE [LARGE SCALE GENOMIC DNA]</scope>
    <source>
        <strain evidence="8">cv. Morex</strain>
    </source>
</reference>